<dbReference type="GeneID" id="68354558"/>
<sequence length="125" mass="13073">MAGNIGIFCRPLRLWLQAKPPGCVRAEEVVSKLNPTQLRAPGLNLGRGALPSGGPAASRGALACEVPMAPGPRTDETRNQGGSRDGNGSAQGLIQEETMDDGARHPLQTSRHGNQDASTDTDIHP</sequence>
<dbReference type="RefSeq" id="XP_044720432.1">
    <property type="nucleotide sequence ID" value="XM_044863900.1"/>
</dbReference>
<reference evidence="2" key="1">
    <citation type="submission" date="2021-09" db="EMBL/GenBank/DDBJ databases">
        <title>A high-quality genome of the endoparasitic fungus Hirsutella rhossiliensis with a comparison of Hirsutella genomes reveals transposable elements contributing to genome size variation.</title>
        <authorList>
            <person name="Lin R."/>
            <person name="Jiao Y."/>
            <person name="Sun X."/>
            <person name="Ling J."/>
            <person name="Xie B."/>
            <person name="Cheng X."/>
        </authorList>
    </citation>
    <scope>NUCLEOTIDE SEQUENCE</scope>
    <source>
        <strain evidence="2">HR02</strain>
    </source>
</reference>
<comment type="caution">
    <text evidence="2">The sequence shown here is derived from an EMBL/GenBank/DDBJ whole genome shotgun (WGS) entry which is preliminary data.</text>
</comment>
<feature type="region of interest" description="Disordered" evidence="1">
    <location>
        <begin position="38"/>
        <end position="125"/>
    </location>
</feature>
<dbReference type="AlphaFoldDB" id="A0A9P8MXC7"/>
<evidence type="ECO:0000256" key="1">
    <source>
        <dbReference type="SAM" id="MobiDB-lite"/>
    </source>
</evidence>
<organism evidence="2 3">
    <name type="scientific">Hirsutella rhossiliensis</name>
    <dbReference type="NCBI Taxonomy" id="111463"/>
    <lineage>
        <taxon>Eukaryota</taxon>
        <taxon>Fungi</taxon>
        <taxon>Dikarya</taxon>
        <taxon>Ascomycota</taxon>
        <taxon>Pezizomycotina</taxon>
        <taxon>Sordariomycetes</taxon>
        <taxon>Hypocreomycetidae</taxon>
        <taxon>Hypocreales</taxon>
        <taxon>Ophiocordycipitaceae</taxon>
        <taxon>Hirsutella</taxon>
    </lineage>
</organism>
<feature type="compositionally biased region" description="Polar residues" evidence="1">
    <location>
        <begin position="107"/>
        <end position="125"/>
    </location>
</feature>
<evidence type="ECO:0000313" key="2">
    <source>
        <dbReference type="EMBL" id="KAH0962919.1"/>
    </source>
</evidence>
<protein>
    <submittedName>
        <fullName evidence="2">Uncharacterized protein</fullName>
    </submittedName>
</protein>
<accession>A0A9P8MXC7</accession>
<dbReference type="Proteomes" id="UP000824596">
    <property type="component" value="Unassembled WGS sequence"/>
</dbReference>
<gene>
    <name evidence="2" type="ORF">HRG_05429</name>
</gene>
<feature type="compositionally biased region" description="Polar residues" evidence="1">
    <location>
        <begin position="79"/>
        <end position="92"/>
    </location>
</feature>
<name>A0A9P8MXC7_9HYPO</name>
<evidence type="ECO:0000313" key="3">
    <source>
        <dbReference type="Proteomes" id="UP000824596"/>
    </source>
</evidence>
<dbReference type="EMBL" id="JAIZPD010000005">
    <property type="protein sequence ID" value="KAH0962919.1"/>
    <property type="molecule type" value="Genomic_DNA"/>
</dbReference>
<proteinExistence type="predicted"/>
<keyword evidence="3" id="KW-1185">Reference proteome</keyword>